<keyword evidence="1" id="KW-0472">Membrane</keyword>
<feature type="transmembrane region" description="Helical" evidence="1">
    <location>
        <begin position="301"/>
        <end position="320"/>
    </location>
</feature>
<keyword evidence="1" id="KW-1133">Transmembrane helix</keyword>
<feature type="transmembrane region" description="Helical" evidence="1">
    <location>
        <begin position="21"/>
        <end position="45"/>
    </location>
</feature>
<dbReference type="GO" id="GO:0020037">
    <property type="term" value="F:heme binding"/>
    <property type="evidence" value="ECO:0007669"/>
    <property type="project" value="InterPro"/>
</dbReference>
<evidence type="ECO:0000313" key="3">
    <source>
        <dbReference type="EMBL" id="SVA50341.1"/>
    </source>
</evidence>
<gene>
    <name evidence="3" type="ORF">METZ01_LOCUS103195</name>
</gene>
<dbReference type="GO" id="GO:0009060">
    <property type="term" value="P:aerobic respiration"/>
    <property type="evidence" value="ECO:0007669"/>
    <property type="project" value="InterPro"/>
</dbReference>
<feature type="transmembrane region" description="Helical" evidence="1">
    <location>
        <begin position="199"/>
        <end position="220"/>
    </location>
</feature>
<dbReference type="PROSITE" id="PS50855">
    <property type="entry name" value="COX1"/>
    <property type="match status" value="1"/>
</dbReference>
<proteinExistence type="predicted"/>
<dbReference type="GO" id="GO:0015990">
    <property type="term" value="P:electron transport coupled proton transport"/>
    <property type="evidence" value="ECO:0007669"/>
    <property type="project" value="TreeGrafter"/>
</dbReference>
<feature type="transmembrane region" description="Helical" evidence="1">
    <location>
        <begin position="368"/>
        <end position="394"/>
    </location>
</feature>
<feature type="transmembrane region" description="Helical" evidence="1">
    <location>
        <begin position="332"/>
        <end position="356"/>
    </location>
</feature>
<dbReference type="GO" id="GO:0004129">
    <property type="term" value="F:cytochrome-c oxidase activity"/>
    <property type="evidence" value="ECO:0007669"/>
    <property type="project" value="InterPro"/>
</dbReference>
<dbReference type="InterPro" id="IPR036927">
    <property type="entry name" value="Cyt_c_oxase-like_su1_sf"/>
</dbReference>
<feature type="transmembrane region" description="Helical" evidence="1">
    <location>
        <begin position="264"/>
        <end position="289"/>
    </location>
</feature>
<feature type="transmembrane region" description="Helical" evidence="1">
    <location>
        <begin position="406"/>
        <end position="426"/>
    </location>
</feature>
<dbReference type="PANTHER" id="PTHR10422:SF18">
    <property type="entry name" value="CYTOCHROME C OXIDASE SUBUNIT 1"/>
    <property type="match status" value="1"/>
</dbReference>
<accession>A0A381WDG5</accession>
<evidence type="ECO:0000256" key="1">
    <source>
        <dbReference type="SAM" id="Phobius"/>
    </source>
</evidence>
<dbReference type="InterPro" id="IPR023616">
    <property type="entry name" value="Cyt_c_oxase-like_su1_dom"/>
</dbReference>
<feature type="domain" description="Cytochrome oxidase subunit I profile" evidence="2">
    <location>
        <begin position="10"/>
        <end position="549"/>
    </location>
</feature>
<name>A0A381WDG5_9ZZZZ</name>
<dbReference type="Pfam" id="PF00115">
    <property type="entry name" value="COX1"/>
    <property type="match status" value="1"/>
</dbReference>
<feature type="transmembrane region" description="Helical" evidence="1">
    <location>
        <begin position="438"/>
        <end position="459"/>
    </location>
</feature>
<reference evidence="3" key="1">
    <citation type="submission" date="2018-05" db="EMBL/GenBank/DDBJ databases">
        <authorList>
            <person name="Lanie J.A."/>
            <person name="Ng W.-L."/>
            <person name="Kazmierczak K.M."/>
            <person name="Andrzejewski T.M."/>
            <person name="Davidsen T.M."/>
            <person name="Wayne K.J."/>
            <person name="Tettelin H."/>
            <person name="Glass J.I."/>
            <person name="Rusch D."/>
            <person name="Podicherti R."/>
            <person name="Tsui H.-C.T."/>
            <person name="Winkler M.E."/>
        </authorList>
    </citation>
    <scope>NUCLEOTIDE SEQUENCE</scope>
</reference>
<sequence length="571" mass="62915">MSSDHHKESFLTKYIWSTDHKIIGLQYGITALLWLLFGFILMLIMRYQLAYPETPIPIVGALLGEGGLLPPEMYNSLGAMHGTIMIFLGVVPLAFGAFGNYFVPLQIGAIDMAFPKLNAASYWMYFVGSVIMVTGFFVPGGAANSGWTSYPPLSNIATTGQTVWLCGMVFLITSSLLGSINILATVIQLRAEGMSWMRLPIFVWVQFITAFLLLLAFPPLEAASVLQLMDRLAGTSFFMPSGLVVSGVALSNTGGGSPLLWQHLFWFLAHPEVYVLILPAFGIVVEVIANNTRRPIWGYKSIVYAGIFLGFMSFIVWAHHMFITGMGTTMSSFFQTTTMIISIPSVVILTALFMSLWGGSIRYNTPMLFALGFLPMFGIGGLTGLPLGLAAADIYLHDTYYVIGHFHYVVAPGTIFALFAGIYYWFPKMTGKRMNETLGKLHFFFSLIFMNGVFLPMMAQGLAGVSRRLWDGGEMYAHAAGVLYLNEVMSISAWLLGMTQIFFIVNMIISLLGKKTGEDNPWQATTLDWSATTSPPLGHGNFEVVPTVYRGPYEYSVPGADKDFTPQNEKA</sequence>
<dbReference type="PRINTS" id="PR01165">
    <property type="entry name" value="CYCOXIDASEI"/>
</dbReference>
<dbReference type="SUPFAM" id="SSF81442">
    <property type="entry name" value="Cytochrome c oxidase subunit I-like"/>
    <property type="match status" value="1"/>
</dbReference>
<feature type="transmembrane region" description="Helical" evidence="1">
    <location>
        <begin position="491"/>
        <end position="512"/>
    </location>
</feature>
<dbReference type="GO" id="GO:0022904">
    <property type="term" value="P:respiratory electron transport chain"/>
    <property type="evidence" value="ECO:0007669"/>
    <property type="project" value="TreeGrafter"/>
</dbReference>
<dbReference type="InterPro" id="IPR000883">
    <property type="entry name" value="Cyt_C_Oxase_1"/>
</dbReference>
<organism evidence="3">
    <name type="scientific">marine metagenome</name>
    <dbReference type="NCBI Taxonomy" id="408172"/>
    <lineage>
        <taxon>unclassified sequences</taxon>
        <taxon>metagenomes</taxon>
        <taxon>ecological metagenomes</taxon>
    </lineage>
</organism>
<dbReference type="AlphaFoldDB" id="A0A381WDG5"/>
<dbReference type="GO" id="GO:0016020">
    <property type="term" value="C:membrane"/>
    <property type="evidence" value="ECO:0007669"/>
    <property type="project" value="InterPro"/>
</dbReference>
<feature type="transmembrane region" description="Helical" evidence="1">
    <location>
        <begin position="162"/>
        <end position="187"/>
    </location>
</feature>
<dbReference type="Gene3D" id="1.20.210.10">
    <property type="entry name" value="Cytochrome c oxidase-like, subunit I domain"/>
    <property type="match status" value="1"/>
</dbReference>
<keyword evidence="1" id="KW-0812">Transmembrane</keyword>
<protein>
    <recommendedName>
        <fullName evidence="2">Cytochrome oxidase subunit I profile domain-containing protein</fullName>
    </recommendedName>
</protein>
<evidence type="ECO:0000259" key="2">
    <source>
        <dbReference type="PROSITE" id="PS50855"/>
    </source>
</evidence>
<dbReference type="EMBL" id="UINC01011401">
    <property type="protein sequence ID" value="SVA50341.1"/>
    <property type="molecule type" value="Genomic_DNA"/>
</dbReference>
<feature type="transmembrane region" description="Helical" evidence="1">
    <location>
        <begin position="79"/>
        <end position="102"/>
    </location>
</feature>
<feature type="transmembrane region" description="Helical" evidence="1">
    <location>
        <begin position="122"/>
        <end position="142"/>
    </location>
</feature>
<dbReference type="PANTHER" id="PTHR10422">
    <property type="entry name" value="CYTOCHROME C OXIDASE SUBUNIT 1"/>
    <property type="match status" value="1"/>
</dbReference>